<dbReference type="GO" id="GO:0043531">
    <property type="term" value="F:ADP binding"/>
    <property type="evidence" value="ECO:0007669"/>
    <property type="project" value="InterPro"/>
</dbReference>
<dbReference type="Pfam" id="PF00931">
    <property type="entry name" value="NB-ARC"/>
    <property type="match status" value="1"/>
</dbReference>
<dbReference type="InterPro" id="IPR010982">
    <property type="entry name" value="Lambda_DNA-bd_dom_sf"/>
</dbReference>
<dbReference type="SUPFAM" id="SSF52540">
    <property type="entry name" value="P-loop containing nucleoside triphosphate hydrolases"/>
    <property type="match status" value="1"/>
</dbReference>
<keyword evidence="3" id="KW-1185">Reference proteome</keyword>
<sequence length="857" mass="93989">MGSFMPNDRLRTLRRSRDVSRRQLAAALGISFYTVGRWERGDALPSAALLQKLCAFFALSSDELGFSELAEDTPLLLLPDTLAGEQTTATGATTLYDPAIPALLAHGLIGRDAVLAQLQLCLLDTPSLLAVHGLPGVGKTALATAVAHNPDLRAHFVDGIFWAGLGPQPNLLGLLSRWGALLGITTANAGVLTGLESWSKAVRTAIGSRRFLIVIDDAWTLEDALACKVGGINCRHLVTTRFPAIAAHLTVNGALQLHELSAEHSIDLLQSLAPTFTLTEVQKGLDLVQAVGGLPLALYLMGNYLRTHAYSGKTRRVQTLLQSLEDVEVRLRLSQPQNEAESHPGLSDKTSLSLQSIIAVTDQFLSQEARTAFYALSILPAKPTSFSEEVALAVANCSTDELDTLSDSGLLECSGTNRYLLHQVIADYAHIQLDQAALAQAGQRLIAYVLAYIETHKKAYEQLEEETSTITAALELAYTLRERTALIKGICSFAPYLILRGFYGLAEHHLKRAYDTAAALHDRQAMVDGILLYLGEVAQKQGKFDQSQAYFQEGLDLARELGDEEHTCELLTDYGALILRRGSYVEAKNYLYEALSLARKLGRNDLVHVILKSLGSVFSALSDFKQAEITFNEGLELATLMDDRANMCILLGNLGVLAALQGQQLKSAQYFEEGLHIARQIGHREQMCVILLNLGDVKRYEKEYRAAESFFREGLLLARQIGHREWISALTSDLAASLWHLGNVAEAEQLLAESLPLARQIGRPEMICNALNEYGTFYIMSQRIDEAEKCFLEMLEIAAEDDKGWYGLSQYGLARVAVARNDIAMAQIYGERSLKALEPIGYGETQEIKDWVAALNS</sequence>
<dbReference type="SMART" id="SM00530">
    <property type="entry name" value="HTH_XRE"/>
    <property type="match status" value="1"/>
</dbReference>
<protein>
    <recommendedName>
        <fullName evidence="1">HTH cro/C1-type domain-containing protein</fullName>
    </recommendedName>
</protein>
<accession>A0A5A5TIV7</accession>
<dbReference type="InterPro" id="IPR001387">
    <property type="entry name" value="Cro/C1-type_HTH"/>
</dbReference>
<dbReference type="Proteomes" id="UP000322530">
    <property type="component" value="Unassembled WGS sequence"/>
</dbReference>
<reference evidence="2 3" key="1">
    <citation type="submission" date="2019-01" db="EMBL/GenBank/DDBJ databases">
        <title>Draft genome sequence of Dictyobacter sp. Uno17.</title>
        <authorList>
            <person name="Wang C.M."/>
            <person name="Zheng Y."/>
            <person name="Sakai Y."/>
            <person name="Abe K."/>
            <person name="Yokota A."/>
            <person name="Yabe S."/>
        </authorList>
    </citation>
    <scope>NUCLEOTIDE SEQUENCE [LARGE SCALE GENOMIC DNA]</scope>
    <source>
        <strain evidence="2 3">Uno17</strain>
    </source>
</reference>
<proteinExistence type="predicted"/>
<dbReference type="SUPFAM" id="SSF48452">
    <property type="entry name" value="TPR-like"/>
    <property type="match status" value="2"/>
</dbReference>
<dbReference type="InterPro" id="IPR027417">
    <property type="entry name" value="P-loop_NTPase"/>
</dbReference>
<dbReference type="Gene3D" id="1.25.40.10">
    <property type="entry name" value="Tetratricopeptide repeat domain"/>
    <property type="match status" value="2"/>
</dbReference>
<name>A0A5A5TIV7_9CHLR</name>
<gene>
    <name evidence="2" type="ORF">KDI_48360</name>
</gene>
<dbReference type="Pfam" id="PF01381">
    <property type="entry name" value="HTH_3"/>
    <property type="match status" value="1"/>
</dbReference>
<dbReference type="PANTHER" id="PTHR47691">
    <property type="entry name" value="REGULATOR-RELATED"/>
    <property type="match status" value="1"/>
</dbReference>
<dbReference type="Pfam" id="PF13424">
    <property type="entry name" value="TPR_12"/>
    <property type="match status" value="3"/>
</dbReference>
<dbReference type="PRINTS" id="PR00364">
    <property type="entry name" value="DISEASERSIST"/>
</dbReference>
<feature type="domain" description="HTH cro/C1-type" evidence="1">
    <location>
        <begin position="10"/>
        <end position="64"/>
    </location>
</feature>
<dbReference type="AlphaFoldDB" id="A0A5A5TIV7"/>
<dbReference type="CDD" id="cd00093">
    <property type="entry name" value="HTH_XRE"/>
    <property type="match status" value="1"/>
</dbReference>
<dbReference type="Gene3D" id="1.10.260.40">
    <property type="entry name" value="lambda repressor-like DNA-binding domains"/>
    <property type="match status" value="1"/>
</dbReference>
<evidence type="ECO:0000313" key="3">
    <source>
        <dbReference type="Proteomes" id="UP000322530"/>
    </source>
</evidence>
<dbReference type="SUPFAM" id="SSF47413">
    <property type="entry name" value="lambda repressor-like DNA-binding domains"/>
    <property type="match status" value="1"/>
</dbReference>
<dbReference type="InterPro" id="IPR011990">
    <property type="entry name" value="TPR-like_helical_dom_sf"/>
</dbReference>
<dbReference type="SMART" id="SM00028">
    <property type="entry name" value="TPR"/>
    <property type="match status" value="7"/>
</dbReference>
<evidence type="ECO:0000259" key="1">
    <source>
        <dbReference type="PROSITE" id="PS50943"/>
    </source>
</evidence>
<organism evidence="2 3">
    <name type="scientific">Dictyobacter arantiisoli</name>
    <dbReference type="NCBI Taxonomy" id="2014874"/>
    <lineage>
        <taxon>Bacteria</taxon>
        <taxon>Bacillati</taxon>
        <taxon>Chloroflexota</taxon>
        <taxon>Ktedonobacteria</taxon>
        <taxon>Ktedonobacterales</taxon>
        <taxon>Dictyobacteraceae</taxon>
        <taxon>Dictyobacter</taxon>
    </lineage>
</organism>
<dbReference type="PANTHER" id="PTHR47691:SF3">
    <property type="entry name" value="HTH-TYPE TRANSCRIPTIONAL REGULATOR RV0890C-RELATED"/>
    <property type="match status" value="1"/>
</dbReference>
<comment type="caution">
    <text evidence="2">The sequence shown here is derived from an EMBL/GenBank/DDBJ whole genome shotgun (WGS) entry which is preliminary data.</text>
</comment>
<dbReference type="InterPro" id="IPR002182">
    <property type="entry name" value="NB-ARC"/>
</dbReference>
<dbReference type="GO" id="GO:0003677">
    <property type="term" value="F:DNA binding"/>
    <property type="evidence" value="ECO:0007669"/>
    <property type="project" value="InterPro"/>
</dbReference>
<dbReference type="InterPro" id="IPR019734">
    <property type="entry name" value="TPR_rpt"/>
</dbReference>
<dbReference type="EMBL" id="BIXY01000102">
    <property type="protein sequence ID" value="GCF11272.1"/>
    <property type="molecule type" value="Genomic_DNA"/>
</dbReference>
<evidence type="ECO:0000313" key="2">
    <source>
        <dbReference type="EMBL" id="GCF11272.1"/>
    </source>
</evidence>
<dbReference type="PROSITE" id="PS50943">
    <property type="entry name" value="HTH_CROC1"/>
    <property type="match status" value="1"/>
</dbReference>
<dbReference type="Gene3D" id="3.40.50.300">
    <property type="entry name" value="P-loop containing nucleotide triphosphate hydrolases"/>
    <property type="match status" value="1"/>
</dbReference>